<dbReference type="InterPro" id="IPR006553">
    <property type="entry name" value="Leu-rich_rpt_Cys-con_subtyp"/>
</dbReference>
<dbReference type="SMART" id="SM00367">
    <property type="entry name" value="LRR_CC"/>
    <property type="match status" value="12"/>
</dbReference>
<keyword evidence="4" id="KW-1185">Reference proteome</keyword>
<proteinExistence type="predicted"/>
<evidence type="ECO:0000256" key="1">
    <source>
        <dbReference type="SAM" id="MobiDB-lite"/>
    </source>
</evidence>
<dbReference type="EMBL" id="CAJNNV010027895">
    <property type="protein sequence ID" value="CAE8622114.1"/>
    <property type="molecule type" value="Genomic_DNA"/>
</dbReference>
<feature type="compositionally biased region" description="Acidic residues" evidence="1">
    <location>
        <begin position="483"/>
        <end position="508"/>
    </location>
</feature>
<accession>A0A813G641</accession>
<dbReference type="AlphaFoldDB" id="A0A813G641"/>
<dbReference type="Proteomes" id="UP000654075">
    <property type="component" value="Unassembled WGS sequence"/>
</dbReference>
<gene>
    <name evidence="3" type="ORF">PGLA1383_LOCUS39623</name>
</gene>
<feature type="compositionally biased region" description="Acidic residues" evidence="1">
    <location>
        <begin position="443"/>
        <end position="474"/>
    </location>
</feature>
<dbReference type="InterPro" id="IPR001611">
    <property type="entry name" value="Leu-rich_rpt"/>
</dbReference>
<dbReference type="InterPro" id="IPR057207">
    <property type="entry name" value="FBXL15_LRR"/>
</dbReference>
<protein>
    <recommendedName>
        <fullName evidence="2">F-box/LRR-repeat protein 15-like leucin rich repeat domain-containing protein</fullName>
    </recommendedName>
</protein>
<feature type="region of interest" description="Disordered" evidence="1">
    <location>
        <begin position="443"/>
        <end position="516"/>
    </location>
</feature>
<dbReference type="GO" id="GO:0019005">
    <property type="term" value="C:SCF ubiquitin ligase complex"/>
    <property type="evidence" value="ECO:0007669"/>
    <property type="project" value="TreeGrafter"/>
</dbReference>
<organism evidence="3 4">
    <name type="scientific">Polarella glacialis</name>
    <name type="common">Dinoflagellate</name>
    <dbReference type="NCBI Taxonomy" id="89957"/>
    <lineage>
        <taxon>Eukaryota</taxon>
        <taxon>Sar</taxon>
        <taxon>Alveolata</taxon>
        <taxon>Dinophyceae</taxon>
        <taxon>Suessiales</taxon>
        <taxon>Suessiaceae</taxon>
        <taxon>Polarella</taxon>
    </lineage>
</organism>
<dbReference type="Gene3D" id="3.80.10.10">
    <property type="entry name" value="Ribonuclease Inhibitor"/>
    <property type="match status" value="3"/>
</dbReference>
<dbReference type="OrthoDB" id="423607at2759"/>
<evidence type="ECO:0000259" key="2">
    <source>
        <dbReference type="Pfam" id="PF25372"/>
    </source>
</evidence>
<comment type="caution">
    <text evidence="3">The sequence shown here is derived from an EMBL/GenBank/DDBJ whole genome shotgun (WGS) entry which is preliminary data.</text>
</comment>
<evidence type="ECO:0000313" key="4">
    <source>
        <dbReference type="Proteomes" id="UP000654075"/>
    </source>
</evidence>
<dbReference type="InterPro" id="IPR032675">
    <property type="entry name" value="LRR_dom_sf"/>
</dbReference>
<evidence type="ECO:0000313" key="3">
    <source>
        <dbReference type="EMBL" id="CAE8622114.1"/>
    </source>
</evidence>
<sequence>MATRPLTLGDGSIVRVFEYIEESWTLVLAVPLVCRSWREACCCGLGKFQLDLRREHAAWPGFSDAALQAAILKRFSSIRELQLPASAHLTDAGFQGIALEAKRLTSLKVKHVGKISEAGIEHIATGCQNLTFLQCPLQISDQGLRFVAKHLPKLSGLCLQRCTRVTNDGLQSLAEGCLELAYLDLSGTLKISNNGLAHVATRSKKLTKLKINNCLGTITDDIIQRIAEGCAELTALSASSSQIVDAGLACLAKHCPKLSKLNLTCCHQITDEGLRRLSDRNCQLTSLSITDCLISDVGLRSLATAGCKMSKLVLAGCRKVSGVGILELASASLSKLDVSDCKGIDDKFLIGIAGRCPNLHRLGLIGCRKVSDSGLCSVADHCRNLKELDLGDCCKVTDVSLQKIGANCPRLQRINLISCNRVTIAGVRLLPLGCSVEDFCELEEGEEGEDYAEDEEGEEEDDDDDDDEDDDDDGAGGSLLADPDSEGVDQALEDGEEEEEEEADEVEEIASWGNPQ</sequence>
<dbReference type="SUPFAM" id="SSF52047">
    <property type="entry name" value="RNI-like"/>
    <property type="match status" value="2"/>
</dbReference>
<name>A0A813G641_POLGL</name>
<dbReference type="Pfam" id="PF25372">
    <property type="entry name" value="DUF7885"/>
    <property type="match status" value="1"/>
</dbReference>
<dbReference type="PANTHER" id="PTHR13318">
    <property type="entry name" value="PARTNER OF PAIRED, ISOFORM B-RELATED"/>
    <property type="match status" value="1"/>
</dbReference>
<reference evidence="3" key="1">
    <citation type="submission" date="2021-02" db="EMBL/GenBank/DDBJ databases">
        <authorList>
            <person name="Dougan E. K."/>
            <person name="Rhodes N."/>
            <person name="Thang M."/>
            <person name="Chan C."/>
        </authorList>
    </citation>
    <scope>NUCLEOTIDE SEQUENCE</scope>
</reference>
<feature type="domain" description="F-box/LRR-repeat protein 15-like leucin rich repeat" evidence="2">
    <location>
        <begin position="164"/>
        <end position="361"/>
    </location>
</feature>
<dbReference type="GO" id="GO:0031146">
    <property type="term" value="P:SCF-dependent proteasomal ubiquitin-dependent protein catabolic process"/>
    <property type="evidence" value="ECO:0007669"/>
    <property type="project" value="TreeGrafter"/>
</dbReference>
<dbReference type="OMA" id="FHHIESK"/>
<dbReference type="Pfam" id="PF13516">
    <property type="entry name" value="LRR_6"/>
    <property type="match status" value="1"/>
</dbReference>
<dbReference type="PANTHER" id="PTHR13318:SF95">
    <property type="entry name" value="F-BOX PROTEIN YLR352W"/>
    <property type="match status" value="1"/>
</dbReference>